<protein>
    <recommendedName>
        <fullName evidence="3">Solute-binding protein family 5 domain-containing protein</fullName>
    </recommendedName>
</protein>
<evidence type="ECO:0000313" key="1">
    <source>
        <dbReference type="EMBL" id="MBS2968094.1"/>
    </source>
</evidence>
<gene>
    <name evidence="1" type="ORF">J9317_04910</name>
</gene>
<accession>A0ABS5LBJ2</accession>
<organism evidence="1 2">
    <name type="scientific">Metabacillus flavus</name>
    <dbReference type="NCBI Taxonomy" id="2823519"/>
    <lineage>
        <taxon>Bacteria</taxon>
        <taxon>Bacillati</taxon>
        <taxon>Bacillota</taxon>
        <taxon>Bacilli</taxon>
        <taxon>Bacillales</taxon>
        <taxon>Bacillaceae</taxon>
        <taxon>Metabacillus</taxon>
    </lineage>
</organism>
<comment type="caution">
    <text evidence="1">The sequence shown here is derived from an EMBL/GenBank/DDBJ whole genome shotgun (WGS) entry which is preliminary data.</text>
</comment>
<evidence type="ECO:0008006" key="3">
    <source>
        <dbReference type="Google" id="ProtNLM"/>
    </source>
</evidence>
<name>A0ABS5LBJ2_9BACI</name>
<dbReference type="SUPFAM" id="SSF53850">
    <property type="entry name" value="Periplasmic binding protein-like II"/>
    <property type="match status" value="1"/>
</dbReference>
<sequence>MGEVASTDYHLSFMGAFLNKALIFNRFLTESQMSKLNIFFEKIKQAPDPLTREEFIEETENYIKKENLFIYLYHPMKNRVFHPMIRDIQFESFGYVDFRRIWVKH</sequence>
<keyword evidence="2" id="KW-1185">Reference proteome</keyword>
<evidence type="ECO:0000313" key="2">
    <source>
        <dbReference type="Proteomes" id="UP000682403"/>
    </source>
</evidence>
<dbReference type="EMBL" id="JAGVRK010000001">
    <property type="protein sequence ID" value="MBS2968094.1"/>
    <property type="molecule type" value="Genomic_DNA"/>
</dbReference>
<proteinExistence type="predicted"/>
<dbReference type="Proteomes" id="UP000682403">
    <property type="component" value="Unassembled WGS sequence"/>
</dbReference>
<reference evidence="1 2" key="1">
    <citation type="submission" date="2021-04" db="EMBL/GenBank/DDBJ databases">
        <title>Metabacillus sp. strain KIGAM252 whole genome sequence.</title>
        <authorList>
            <person name="Seo M.-J."/>
            <person name="Cho E.-S."/>
            <person name="Hwang C.Y."/>
            <person name="Yoon D.J."/>
        </authorList>
    </citation>
    <scope>NUCLEOTIDE SEQUENCE [LARGE SCALE GENOMIC DNA]</scope>
    <source>
        <strain evidence="1 2">KIGAM252</strain>
    </source>
</reference>